<keyword evidence="6" id="KW-0325">Glycoprotein</keyword>
<dbReference type="PANTHER" id="PTHR33146:SF26">
    <property type="entry name" value="ENDONUCLEASE 4"/>
    <property type="match status" value="1"/>
</dbReference>
<dbReference type="Pfam" id="PF02265">
    <property type="entry name" value="S1-P1_nuclease"/>
    <property type="match status" value="1"/>
</dbReference>
<dbReference type="GO" id="GO:0004519">
    <property type="term" value="F:endonuclease activity"/>
    <property type="evidence" value="ECO:0007669"/>
    <property type="project" value="UniProtKB-KW"/>
</dbReference>
<evidence type="ECO:0000256" key="4">
    <source>
        <dbReference type="ARBA" id="ARBA00022801"/>
    </source>
</evidence>
<dbReference type="Gene3D" id="1.10.575.10">
    <property type="entry name" value="P1 Nuclease"/>
    <property type="match status" value="1"/>
</dbReference>
<feature type="chain" id="PRO_5011618823" evidence="7">
    <location>
        <begin position="23"/>
        <end position="263"/>
    </location>
</feature>
<evidence type="ECO:0000313" key="8">
    <source>
        <dbReference type="EMBL" id="SFN20863.1"/>
    </source>
</evidence>
<dbReference type="GO" id="GO:0006308">
    <property type="term" value="P:DNA catabolic process"/>
    <property type="evidence" value="ECO:0007669"/>
    <property type="project" value="InterPro"/>
</dbReference>
<accession>A0A1I4X5S4</accession>
<evidence type="ECO:0000256" key="7">
    <source>
        <dbReference type="SAM" id="SignalP"/>
    </source>
</evidence>
<dbReference type="STRING" id="684065.SAMN05421738_10881"/>
<keyword evidence="1" id="KW-0540">Nuclease</keyword>
<dbReference type="EMBL" id="FOUZ01000008">
    <property type="protein sequence ID" value="SFN20863.1"/>
    <property type="molecule type" value="Genomic_DNA"/>
</dbReference>
<keyword evidence="3" id="KW-0255">Endonuclease</keyword>
<keyword evidence="2" id="KW-0479">Metal-binding</keyword>
<evidence type="ECO:0000313" key="9">
    <source>
        <dbReference type="Proteomes" id="UP000199149"/>
    </source>
</evidence>
<dbReference type="RefSeq" id="WP_092908322.1">
    <property type="nucleotide sequence ID" value="NZ_FOUZ01000008.1"/>
</dbReference>
<dbReference type="InterPro" id="IPR008947">
    <property type="entry name" value="PLipase_C/P1_nuclease_dom_sf"/>
</dbReference>
<dbReference type="AlphaFoldDB" id="A0A1I4X5S4"/>
<feature type="signal peptide" evidence="7">
    <location>
        <begin position="1"/>
        <end position="22"/>
    </location>
</feature>
<evidence type="ECO:0000256" key="1">
    <source>
        <dbReference type="ARBA" id="ARBA00022722"/>
    </source>
</evidence>
<proteinExistence type="predicted"/>
<reference evidence="9" key="1">
    <citation type="submission" date="2016-10" db="EMBL/GenBank/DDBJ databases">
        <authorList>
            <person name="Varghese N."/>
            <person name="Submissions S."/>
        </authorList>
    </citation>
    <scope>NUCLEOTIDE SEQUENCE [LARGE SCALE GENOMIC DNA]</scope>
    <source>
        <strain evidence="9">XJ109</strain>
    </source>
</reference>
<dbReference type="GO" id="GO:0003676">
    <property type="term" value="F:nucleic acid binding"/>
    <property type="evidence" value="ECO:0007669"/>
    <property type="project" value="InterPro"/>
</dbReference>
<evidence type="ECO:0000256" key="6">
    <source>
        <dbReference type="ARBA" id="ARBA00023180"/>
    </source>
</evidence>
<evidence type="ECO:0000256" key="5">
    <source>
        <dbReference type="ARBA" id="ARBA00023157"/>
    </source>
</evidence>
<dbReference type="OrthoDB" id="267579at2"/>
<evidence type="ECO:0000256" key="2">
    <source>
        <dbReference type="ARBA" id="ARBA00022723"/>
    </source>
</evidence>
<dbReference type="PANTHER" id="PTHR33146">
    <property type="entry name" value="ENDONUCLEASE 4"/>
    <property type="match status" value="1"/>
</dbReference>
<dbReference type="GO" id="GO:0016788">
    <property type="term" value="F:hydrolase activity, acting on ester bonds"/>
    <property type="evidence" value="ECO:0007669"/>
    <property type="project" value="InterPro"/>
</dbReference>
<dbReference type="InterPro" id="IPR003154">
    <property type="entry name" value="S1/P1nuclease"/>
</dbReference>
<organism evidence="8 9">
    <name type="scientific">Algoriella xinjiangensis</name>
    <dbReference type="NCBI Taxonomy" id="684065"/>
    <lineage>
        <taxon>Bacteria</taxon>
        <taxon>Pseudomonadati</taxon>
        <taxon>Bacteroidota</taxon>
        <taxon>Flavobacteriia</taxon>
        <taxon>Flavobacteriales</taxon>
        <taxon>Weeksellaceae</taxon>
        <taxon>Algoriella</taxon>
    </lineage>
</organism>
<dbReference type="Proteomes" id="UP000199149">
    <property type="component" value="Unassembled WGS sequence"/>
</dbReference>
<protein>
    <submittedName>
        <fullName evidence="8">S1/P1 Nuclease</fullName>
    </submittedName>
</protein>
<evidence type="ECO:0000256" key="3">
    <source>
        <dbReference type="ARBA" id="ARBA00022759"/>
    </source>
</evidence>
<dbReference type="CDD" id="cd11010">
    <property type="entry name" value="S1-P1_nuclease"/>
    <property type="match status" value="1"/>
</dbReference>
<gene>
    <name evidence="8" type="ORF">SAMN05421738_10881</name>
</gene>
<name>A0A1I4X5S4_9FLAO</name>
<sequence length="263" mass="30390">MKKLVGSAFLLGAFLASSNALAWGLTGHRVVSEIAEQNISHKTRKALDKIIGQQKLAYWANWPDFIKSDSSWKHADTFHYVNIPGGMTRAQFDVALNETPEENMYKKGMFLMNELKNNKNLTIEEKQHDLYFLIHIMGDAHQPLHVGRPDDLGGNKIKVEWFRDKVNIHTVWDSKLVDYENYSYTEYSNLLNIAPKSQRKVMQEGNFADWIYGSYTIANTVYANVKMDDKLGYRYHFDNKFIVEDQMLKGGLRLAKVLDDIFK</sequence>
<dbReference type="GO" id="GO:0046872">
    <property type="term" value="F:metal ion binding"/>
    <property type="evidence" value="ECO:0007669"/>
    <property type="project" value="UniProtKB-KW"/>
</dbReference>
<keyword evidence="4" id="KW-0378">Hydrolase</keyword>
<dbReference type="SUPFAM" id="SSF48537">
    <property type="entry name" value="Phospholipase C/P1 nuclease"/>
    <property type="match status" value="1"/>
</dbReference>
<keyword evidence="5" id="KW-1015">Disulfide bond</keyword>
<keyword evidence="9" id="KW-1185">Reference proteome</keyword>
<keyword evidence="7" id="KW-0732">Signal</keyword>